<proteinExistence type="predicted"/>
<protein>
    <submittedName>
        <fullName evidence="2">Uncharacterized protein</fullName>
    </submittedName>
</protein>
<dbReference type="HOGENOM" id="CLU_079946_0_0_1"/>
<reference evidence="2 3" key="1">
    <citation type="submission" date="2014-04" db="EMBL/GenBank/DDBJ databases">
        <title>Evolutionary Origins and Diversification of the Mycorrhizal Mutualists.</title>
        <authorList>
            <consortium name="DOE Joint Genome Institute"/>
            <consortium name="Mycorrhizal Genomics Consortium"/>
            <person name="Kohler A."/>
            <person name="Kuo A."/>
            <person name="Nagy L.G."/>
            <person name="Floudas D."/>
            <person name="Copeland A."/>
            <person name="Barry K.W."/>
            <person name="Cichocki N."/>
            <person name="Veneault-Fourrey C."/>
            <person name="LaButti K."/>
            <person name="Lindquist E.A."/>
            <person name="Lipzen A."/>
            <person name="Lundell T."/>
            <person name="Morin E."/>
            <person name="Murat C."/>
            <person name="Riley R."/>
            <person name="Ohm R."/>
            <person name="Sun H."/>
            <person name="Tunlid A."/>
            <person name="Henrissat B."/>
            <person name="Grigoriev I.V."/>
            <person name="Hibbett D.S."/>
            <person name="Martin F."/>
        </authorList>
    </citation>
    <scope>NUCLEOTIDE SEQUENCE [LARGE SCALE GENOMIC DNA]</scope>
    <source>
        <strain evidence="2 3">FD-317 M1</strain>
    </source>
</reference>
<organism evidence="2 3">
    <name type="scientific">Collybiopsis luxurians FD-317 M1</name>
    <dbReference type="NCBI Taxonomy" id="944289"/>
    <lineage>
        <taxon>Eukaryota</taxon>
        <taxon>Fungi</taxon>
        <taxon>Dikarya</taxon>
        <taxon>Basidiomycota</taxon>
        <taxon>Agaricomycotina</taxon>
        <taxon>Agaricomycetes</taxon>
        <taxon>Agaricomycetidae</taxon>
        <taxon>Agaricales</taxon>
        <taxon>Marasmiineae</taxon>
        <taxon>Omphalotaceae</taxon>
        <taxon>Collybiopsis</taxon>
        <taxon>Collybiopsis luxurians</taxon>
    </lineage>
</organism>
<sequence length="281" mass="31776">MTPFVTPAMKLLRLTSSDILNTSLIDVSTSQKVYTLATTQIDSQNPLNQDRGHPASLGESVSESPHIDSPTFSYENAITVKSEPSDITVRRTSVLDSTGFLVAEIIWRGRRLDMTLGKHHIRNLSELFDTSNARMLSDTLAIPSKFDPKLIWVATEDSLCLVDSISSSIHGVLHQNSILPSIPFKSCIPISTSRPEPRHNNPKSGKIHRTCIPGLGHRFLELESNHTPEQEVELIVSFFMMEMIRRGRFTFTPYTFERSNFWSIIEVKELLMRKLGVKRNR</sequence>
<gene>
    <name evidence="2" type="ORF">GYMLUDRAFT_44475</name>
</gene>
<dbReference type="Proteomes" id="UP000053593">
    <property type="component" value="Unassembled WGS sequence"/>
</dbReference>
<keyword evidence="3" id="KW-1185">Reference proteome</keyword>
<feature type="region of interest" description="Disordered" evidence="1">
    <location>
        <begin position="44"/>
        <end position="67"/>
    </location>
</feature>
<name>A0A0D0CUL9_9AGAR</name>
<dbReference type="EMBL" id="KN834779">
    <property type="protein sequence ID" value="KIK59503.1"/>
    <property type="molecule type" value="Genomic_DNA"/>
</dbReference>
<evidence type="ECO:0000313" key="2">
    <source>
        <dbReference type="EMBL" id="KIK59503.1"/>
    </source>
</evidence>
<dbReference type="AlphaFoldDB" id="A0A0D0CUL9"/>
<evidence type="ECO:0000256" key="1">
    <source>
        <dbReference type="SAM" id="MobiDB-lite"/>
    </source>
</evidence>
<accession>A0A0D0CUL9</accession>
<dbReference type="OrthoDB" id="3258136at2759"/>
<evidence type="ECO:0000313" key="3">
    <source>
        <dbReference type="Proteomes" id="UP000053593"/>
    </source>
</evidence>